<keyword evidence="1" id="KW-0812">Transmembrane</keyword>
<evidence type="ECO:0000256" key="1">
    <source>
        <dbReference type="SAM" id="Phobius"/>
    </source>
</evidence>
<organism evidence="2 3">
    <name type="scientific">Durusdinium trenchii</name>
    <dbReference type="NCBI Taxonomy" id="1381693"/>
    <lineage>
        <taxon>Eukaryota</taxon>
        <taxon>Sar</taxon>
        <taxon>Alveolata</taxon>
        <taxon>Dinophyceae</taxon>
        <taxon>Suessiales</taxon>
        <taxon>Symbiodiniaceae</taxon>
        <taxon>Durusdinium</taxon>
    </lineage>
</organism>
<dbReference type="Proteomes" id="UP001642464">
    <property type="component" value="Unassembled WGS sequence"/>
</dbReference>
<proteinExistence type="predicted"/>
<keyword evidence="3" id="KW-1185">Reference proteome</keyword>
<feature type="transmembrane region" description="Helical" evidence="1">
    <location>
        <begin position="245"/>
        <end position="266"/>
    </location>
</feature>
<keyword evidence="1" id="KW-0472">Membrane</keyword>
<reference evidence="2 3" key="1">
    <citation type="submission" date="2024-02" db="EMBL/GenBank/DDBJ databases">
        <authorList>
            <person name="Chen Y."/>
            <person name="Shah S."/>
            <person name="Dougan E. K."/>
            <person name="Thang M."/>
            <person name="Chan C."/>
        </authorList>
    </citation>
    <scope>NUCLEOTIDE SEQUENCE [LARGE SCALE GENOMIC DNA]</scope>
</reference>
<protein>
    <submittedName>
        <fullName evidence="2">Uncharacterized protein</fullName>
    </submittedName>
</protein>
<evidence type="ECO:0000313" key="3">
    <source>
        <dbReference type="Proteomes" id="UP001642464"/>
    </source>
</evidence>
<accession>A0ABP0SSX2</accession>
<keyword evidence="1" id="KW-1133">Transmembrane helix</keyword>
<evidence type="ECO:0000313" key="2">
    <source>
        <dbReference type="EMBL" id="CAK9115537.1"/>
    </source>
</evidence>
<gene>
    <name evidence="2" type="ORF">SCF082_LOCUS53468</name>
</gene>
<dbReference type="EMBL" id="CAXAMM010044650">
    <property type="protein sequence ID" value="CAK9115537.1"/>
    <property type="molecule type" value="Genomic_DNA"/>
</dbReference>
<feature type="transmembrane region" description="Helical" evidence="1">
    <location>
        <begin position="278"/>
        <end position="307"/>
    </location>
</feature>
<dbReference type="Gene3D" id="2.30.29.30">
    <property type="entry name" value="Pleckstrin-homology domain (PH domain)/Phosphotyrosine-binding domain (PTB)"/>
    <property type="match status" value="1"/>
</dbReference>
<sequence>MLDRDIRHISIQLAGKKDAKQRFVNLKSIEQIYVGQDVAEEIELMVTDLSVTLVLEEGQAIAFDLDSEEERDTFVPWHEDAIIRTLQTLSCAGDSEIISQAQMIAISKQAGPAEEWLLPPVLDGVQGTGEDKTWYPIIRLLFRQPLPQAWAPQQETLCGRISLQVAAMSRSNLQDSQLGDDGRTYFVDAFGTILSAMDIQETLGVDLNGNMQFRQITQLPTDWSSSIAPAFQGDHIQAMQVQQGWLAVAVQPLPMPLHIFAVVVVSRAENSSFQDTSIIQSMIVLMAFASVPYVVVFVTLSIVFMSANNQGQFQLRKTYLARLANGVTDFAAARGVRMPNRMTMRKAPSVVSGNVDGPLFTKEWEGIGRKISQASVISAAEIYEDGAGDRPLAVQPRKTHIVNDAYFEADKSCKGYFVRCVRCLCICCRR</sequence>
<dbReference type="InterPro" id="IPR011993">
    <property type="entry name" value="PH-like_dom_sf"/>
</dbReference>
<name>A0ABP0SSX2_9DINO</name>
<comment type="caution">
    <text evidence="2">The sequence shown here is derived from an EMBL/GenBank/DDBJ whole genome shotgun (WGS) entry which is preliminary data.</text>
</comment>